<dbReference type="OrthoDB" id="763417at2759"/>
<dbReference type="OMA" id="PREYVMP"/>
<name>A0A022RUA0_ERYGU</name>
<dbReference type="KEGG" id="egt:105976533"/>
<organism evidence="2 3">
    <name type="scientific">Erythranthe guttata</name>
    <name type="common">Yellow monkey flower</name>
    <name type="synonym">Mimulus guttatus</name>
    <dbReference type="NCBI Taxonomy" id="4155"/>
    <lineage>
        <taxon>Eukaryota</taxon>
        <taxon>Viridiplantae</taxon>
        <taxon>Streptophyta</taxon>
        <taxon>Embryophyta</taxon>
        <taxon>Tracheophyta</taxon>
        <taxon>Spermatophyta</taxon>
        <taxon>Magnoliopsida</taxon>
        <taxon>eudicotyledons</taxon>
        <taxon>Gunneridae</taxon>
        <taxon>Pentapetalae</taxon>
        <taxon>asterids</taxon>
        <taxon>lamiids</taxon>
        <taxon>Lamiales</taxon>
        <taxon>Phrymaceae</taxon>
        <taxon>Erythranthe</taxon>
    </lineage>
</organism>
<sequence length="180" mass="20583">MESSLVLHQDEKEGVRNPDEILVRRLKNRERQRRYRARKRNQADLGKTSIVVVDQSTSLHYQHMSTQLLPVPVQVDISLNLTPPDSLITRVHCKRDWKKDARTVHIHNKQETVPIGPSQSSASFLECGLKADLPLNHSNTDNNSAQRFQSSRRHWKAEARNKKSSECEIPSSDKGNEDGT</sequence>
<dbReference type="AlphaFoldDB" id="A0A022RUA0"/>
<protein>
    <recommendedName>
        <fullName evidence="4">BZIP domain-containing protein</fullName>
    </recommendedName>
</protein>
<accession>A0A022RUA0</accession>
<proteinExistence type="predicted"/>
<evidence type="ECO:0008006" key="4">
    <source>
        <dbReference type="Google" id="ProtNLM"/>
    </source>
</evidence>
<feature type="compositionally biased region" description="Basic and acidic residues" evidence="1">
    <location>
        <begin position="156"/>
        <end position="166"/>
    </location>
</feature>
<keyword evidence="3" id="KW-1185">Reference proteome</keyword>
<dbReference type="PhylomeDB" id="A0A022RUA0"/>
<dbReference type="eggNOG" id="ENOG502S48K">
    <property type="taxonomic scope" value="Eukaryota"/>
</dbReference>
<reference evidence="2 3" key="1">
    <citation type="journal article" date="2013" name="Proc. Natl. Acad. Sci. U.S.A.">
        <title>Fine-scale variation in meiotic recombination in Mimulus inferred from population shotgun sequencing.</title>
        <authorList>
            <person name="Hellsten U."/>
            <person name="Wright K.M."/>
            <person name="Jenkins J."/>
            <person name="Shu S."/>
            <person name="Yuan Y."/>
            <person name="Wessler S.R."/>
            <person name="Schmutz J."/>
            <person name="Willis J.H."/>
            <person name="Rokhsar D.S."/>
        </authorList>
    </citation>
    <scope>NUCLEOTIDE SEQUENCE [LARGE SCALE GENOMIC DNA]</scope>
    <source>
        <strain evidence="3">cv. DUN x IM62</strain>
    </source>
</reference>
<evidence type="ECO:0000313" key="3">
    <source>
        <dbReference type="Proteomes" id="UP000030748"/>
    </source>
</evidence>
<dbReference type="EMBL" id="KI630218">
    <property type="protein sequence ID" value="EYU44087.1"/>
    <property type="molecule type" value="Genomic_DNA"/>
</dbReference>
<evidence type="ECO:0000313" key="2">
    <source>
        <dbReference type="EMBL" id="EYU44087.1"/>
    </source>
</evidence>
<feature type="region of interest" description="Disordered" evidence="1">
    <location>
        <begin position="136"/>
        <end position="180"/>
    </location>
</feature>
<dbReference type="Proteomes" id="UP000030748">
    <property type="component" value="Unassembled WGS sequence"/>
</dbReference>
<feature type="compositionally biased region" description="Polar residues" evidence="1">
    <location>
        <begin position="136"/>
        <end position="149"/>
    </location>
</feature>
<gene>
    <name evidence="2" type="ORF">MIMGU_mgv1a014744mg</name>
</gene>
<evidence type="ECO:0000256" key="1">
    <source>
        <dbReference type="SAM" id="MobiDB-lite"/>
    </source>
</evidence>